<dbReference type="SUPFAM" id="SSF47413">
    <property type="entry name" value="lambda repressor-like DNA-binding domains"/>
    <property type="match status" value="1"/>
</dbReference>
<keyword evidence="3" id="KW-1185">Reference proteome</keyword>
<evidence type="ECO:0000313" key="2">
    <source>
        <dbReference type="EMBL" id="MBB5628145.1"/>
    </source>
</evidence>
<accession>A0A7W8Z6B2</accession>
<dbReference type="InterPro" id="IPR010982">
    <property type="entry name" value="Lambda_DNA-bd_dom_sf"/>
</dbReference>
<evidence type="ECO:0000259" key="1">
    <source>
        <dbReference type="PROSITE" id="PS50943"/>
    </source>
</evidence>
<dbReference type="AlphaFoldDB" id="A0A7W8Z6B2"/>
<dbReference type="SMART" id="SM00530">
    <property type="entry name" value="HTH_XRE"/>
    <property type="match status" value="1"/>
</dbReference>
<organism evidence="2 3">
    <name type="scientific">Sphaerisporangium krabiense</name>
    <dbReference type="NCBI Taxonomy" id="763782"/>
    <lineage>
        <taxon>Bacteria</taxon>
        <taxon>Bacillati</taxon>
        <taxon>Actinomycetota</taxon>
        <taxon>Actinomycetes</taxon>
        <taxon>Streptosporangiales</taxon>
        <taxon>Streptosporangiaceae</taxon>
        <taxon>Sphaerisporangium</taxon>
    </lineage>
</organism>
<sequence length="394" mass="42049">MSIFPRFGAALRNLREERGLTLQAVAELVHTSPSHLSRIERGERTVQPDFARLCDARLDANGTLASLVPDTPGKRDVPPSVPPEPPVPVEYGDALALRPVEDLLAILEQRFTQVHRDGAGGFGLPASRDAVTIMRVAAHYADWPGGELLLPLAARAAELAGWLAQDSADAHAAVRLTDEAARLGERAGERDAVAYAMVRHAEMKMYAGNAMEALGYAERALGHDGAAPRTRGLAHHRAAQAYAMIGERAACRAHLDASGEALRAGGLHAGAYGPSTVLDPTALVNGWCLYRFGEFREAAEVLEKAVAELPEYGARLRGLFGARLARAHAEAGQVERAIETGATALACARQTRSATAAGQLQRLSSLLSRYPAHPAAETLRAAIVAELRRRDEAA</sequence>
<dbReference type="CDD" id="cd00093">
    <property type="entry name" value="HTH_XRE"/>
    <property type="match status" value="1"/>
</dbReference>
<dbReference type="PROSITE" id="PS50943">
    <property type="entry name" value="HTH_CROC1"/>
    <property type="match status" value="1"/>
</dbReference>
<dbReference type="RefSeq" id="WP_184612706.1">
    <property type="nucleotide sequence ID" value="NZ_BOOS01000017.1"/>
</dbReference>
<dbReference type="Proteomes" id="UP000588112">
    <property type="component" value="Unassembled WGS sequence"/>
</dbReference>
<reference evidence="2 3" key="1">
    <citation type="submission" date="2020-08" db="EMBL/GenBank/DDBJ databases">
        <title>Sequencing the genomes of 1000 actinobacteria strains.</title>
        <authorList>
            <person name="Klenk H.-P."/>
        </authorList>
    </citation>
    <scope>NUCLEOTIDE SEQUENCE [LARGE SCALE GENOMIC DNA]</scope>
    <source>
        <strain evidence="2 3">DSM 45790</strain>
    </source>
</reference>
<dbReference type="GO" id="GO:0003677">
    <property type="term" value="F:DNA binding"/>
    <property type="evidence" value="ECO:0007669"/>
    <property type="project" value="InterPro"/>
</dbReference>
<evidence type="ECO:0000313" key="3">
    <source>
        <dbReference type="Proteomes" id="UP000588112"/>
    </source>
</evidence>
<dbReference type="EMBL" id="JACHBR010000001">
    <property type="protein sequence ID" value="MBB5628145.1"/>
    <property type="molecule type" value="Genomic_DNA"/>
</dbReference>
<dbReference type="Gene3D" id="1.25.40.10">
    <property type="entry name" value="Tetratricopeptide repeat domain"/>
    <property type="match status" value="1"/>
</dbReference>
<gene>
    <name evidence="2" type="ORF">BJ981_003844</name>
</gene>
<dbReference type="InterPro" id="IPR001387">
    <property type="entry name" value="Cro/C1-type_HTH"/>
</dbReference>
<proteinExistence type="predicted"/>
<dbReference type="SUPFAM" id="SSF48452">
    <property type="entry name" value="TPR-like"/>
    <property type="match status" value="1"/>
</dbReference>
<feature type="domain" description="HTH cro/C1-type" evidence="1">
    <location>
        <begin position="11"/>
        <end position="56"/>
    </location>
</feature>
<dbReference type="Gene3D" id="1.10.260.40">
    <property type="entry name" value="lambda repressor-like DNA-binding domains"/>
    <property type="match status" value="1"/>
</dbReference>
<dbReference type="InterPro" id="IPR011990">
    <property type="entry name" value="TPR-like_helical_dom_sf"/>
</dbReference>
<name>A0A7W8Z6B2_9ACTN</name>
<comment type="caution">
    <text evidence="2">The sequence shown here is derived from an EMBL/GenBank/DDBJ whole genome shotgun (WGS) entry which is preliminary data.</text>
</comment>
<dbReference type="Pfam" id="PF13560">
    <property type="entry name" value="HTH_31"/>
    <property type="match status" value="1"/>
</dbReference>
<protein>
    <submittedName>
        <fullName evidence="2">Transcriptional regulator with XRE-family HTH domain</fullName>
    </submittedName>
</protein>